<proteinExistence type="predicted"/>
<keyword evidence="1" id="KW-1133">Transmembrane helix</keyword>
<feature type="transmembrane region" description="Helical" evidence="1">
    <location>
        <begin position="6"/>
        <end position="30"/>
    </location>
</feature>
<accession>A0ABW1QUA0</accession>
<feature type="transmembrane region" description="Helical" evidence="1">
    <location>
        <begin position="67"/>
        <end position="87"/>
    </location>
</feature>
<name>A0ABW1QUA0_9ACTN</name>
<feature type="transmembrane region" description="Helical" evidence="1">
    <location>
        <begin position="42"/>
        <end position="61"/>
    </location>
</feature>
<keyword evidence="1" id="KW-0472">Membrane</keyword>
<reference evidence="3" key="1">
    <citation type="journal article" date="2019" name="Int. J. Syst. Evol. Microbiol.">
        <title>The Global Catalogue of Microorganisms (GCM) 10K type strain sequencing project: providing services to taxonomists for standard genome sequencing and annotation.</title>
        <authorList>
            <consortium name="The Broad Institute Genomics Platform"/>
            <consortium name="The Broad Institute Genome Sequencing Center for Infectious Disease"/>
            <person name="Wu L."/>
            <person name="Ma J."/>
        </authorList>
    </citation>
    <scope>NUCLEOTIDE SEQUENCE [LARGE SCALE GENOMIC DNA]</scope>
    <source>
        <strain evidence="3">DFY28</strain>
    </source>
</reference>
<dbReference type="RefSeq" id="WP_128219484.1">
    <property type="nucleotide sequence ID" value="NZ_CP034929.1"/>
</dbReference>
<dbReference type="Pfam" id="PF10724">
    <property type="entry name" value="DUF2516"/>
    <property type="match status" value="1"/>
</dbReference>
<protein>
    <submittedName>
        <fullName evidence="2">DUF2516 family protein</fullName>
    </submittedName>
</protein>
<evidence type="ECO:0000313" key="3">
    <source>
        <dbReference type="Proteomes" id="UP001596098"/>
    </source>
</evidence>
<comment type="caution">
    <text evidence="2">The sequence shown here is derived from an EMBL/GenBank/DDBJ whole genome shotgun (WGS) entry which is preliminary data.</text>
</comment>
<dbReference type="Proteomes" id="UP001596098">
    <property type="component" value="Unassembled WGS sequence"/>
</dbReference>
<gene>
    <name evidence="2" type="ORF">ACFPWU_04295</name>
</gene>
<sequence length="93" mass="9831">MLSSLTALVGLVATLGFVVVKAYALISALTFSEQAYEASAKLTKVAWCAILGLALVAQLVFRSPIQMLNLVGLVAALVFLADVRPALRDVTPR</sequence>
<evidence type="ECO:0000256" key="1">
    <source>
        <dbReference type="SAM" id="Phobius"/>
    </source>
</evidence>
<keyword evidence="3" id="KW-1185">Reference proteome</keyword>
<evidence type="ECO:0000313" key="2">
    <source>
        <dbReference type="EMBL" id="MFC6152888.1"/>
    </source>
</evidence>
<keyword evidence="1" id="KW-0812">Transmembrane</keyword>
<dbReference type="InterPro" id="IPR019662">
    <property type="entry name" value="DUF2516"/>
</dbReference>
<organism evidence="2 3">
    <name type="scientific">Nocardioides yefusunii</name>
    <dbReference type="NCBI Taxonomy" id="2500546"/>
    <lineage>
        <taxon>Bacteria</taxon>
        <taxon>Bacillati</taxon>
        <taxon>Actinomycetota</taxon>
        <taxon>Actinomycetes</taxon>
        <taxon>Propionibacteriales</taxon>
        <taxon>Nocardioidaceae</taxon>
        <taxon>Nocardioides</taxon>
    </lineage>
</organism>
<dbReference type="EMBL" id="JBHSQI010000002">
    <property type="protein sequence ID" value="MFC6152888.1"/>
    <property type="molecule type" value="Genomic_DNA"/>
</dbReference>